<dbReference type="InterPro" id="IPR029480">
    <property type="entry name" value="Transpos_assoc"/>
</dbReference>
<sequence>MPIDKSWMRSGRSTHEYFTGVANFIDYTYKQLKYDDMKIYCPCIKCSNRDRRVRDEVHQHLLFKGIRHDYTRWYLHGEDEDNDSAESEIWSQLMTCMV</sequence>
<gene>
    <name evidence="2" type="ORF">PRUPE_2G062700</name>
</gene>
<dbReference type="Proteomes" id="UP000006882">
    <property type="component" value="Chromosome G2"/>
</dbReference>
<evidence type="ECO:0000259" key="1">
    <source>
        <dbReference type="Pfam" id="PF13963"/>
    </source>
</evidence>
<reference evidence="2 3" key="1">
    <citation type="journal article" date="2013" name="Nat. Genet.">
        <title>The high-quality draft genome of peach (Prunus persica) identifies unique patterns of genetic diversity, domestication and genome evolution.</title>
        <authorList>
            <consortium name="International Peach Genome Initiative"/>
            <person name="Verde I."/>
            <person name="Abbott A.G."/>
            <person name="Scalabrin S."/>
            <person name="Jung S."/>
            <person name="Shu S."/>
            <person name="Marroni F."/>
            <person name="Zhebentyayeva T."/>
            <person name="Dettori M.T."/>
            <person name="Grimwood J."/>
            <person name="Cattonaro F."/>
            <person name="Zuccolo A."/>
            <person name="Rossini L."/>
            <person name="Jenkins J."/>
            <person name="Vendramin E."/>
            <person name="Meisel L.A."/>
            <person name="Decroocq V."/>
            <person name="Sosinski B."/>
            <person name="Prochnik S."/>
            <person name="Mitros T."/>
            <person name="Policriti A."/>
            <person name="Cipriani G."/>
            <person name="Dondini L."/>
            <person name="Ficklin S."/>
            <person name="Goodstein D.M."/>
            <person name="Xuan P."/>
            <person name="Del Fabbro C."/>
            <person name="Aramini V."/>
            <person name="Copetti D."/>
            <person name="Gonzalez S."/>
            <person name="Horner D.S."/>
            <person name="Falchi R."/>
            <person name="Lucas S."/>
            <person name="Mica E."/>
            <person name="Maldonado J."/>
            <person name="Lazzari B."/>
            <person name="Bielenberg D."/>
            <person name="Pirona R."/>
            <person name="Miculan M."/>
            <person name="Barakat A."/>
            <person name="Testolin R."/>
            <person name="Stella A."/>
            <person name="Tartarini S."/>
            <person name="Tonutti P."/>
            <person name="Arus P."/>
            <person name="Orellana A."/>
            <person name="Wells C."/>
            <person name="Main D."/>
            <person name="Vizzotto G."/>
            <person name="Silva H."/>
            <person name="Salamini F."/>
            <person name="Schmutz J."/>
            <person name="Morgante M."/>
            <person name="Rokhsar D.S."/>
        </authorList>
    </citation>
    <scope>NUCLEOTIDE SEQUENCE [LARGE SCALE GENOMIC DNA]</scope>
    <source>
        <strain evidence="3">cv. Nemared</strain>
    </source>
</reference>
<name>A0A251QFE4_PRUPE</name>
<dbReference type="Pfam" id="PF13963">
    <property type="entry name" value="Transpos_assoc"/>
    <property type="match status" value="1"/>
</dbReference>
<dbReference type="Gramene" id="ONI21385">
    <property type="protein sequence ID" value="ONI21385"/>
    <property type="gene ID" value="PRUPE_2G062700"/>
</dbReference>
<protein>
    <recommendedName>
        <fullName evidence="1">Transposase-associated domain-containing protein</fullName>
    </recommendedName>
</protein>
<organism evidence="2 3">
    <name type="scientific">Prunus persica</name>
    <name type="common">Peach</name>
    <name type="synonym">Amygdalus persica</name>
    <dbReference type="NCBI Taxonomy" id="3760"/>
    <lineage>
        <taxon>Eukaryota</taxon>
        <taxon>Viridiplantae</taxon>
        <taxon>Streptophyta</taxon>
        <taxon>Embryophyta</taxon>
        <taxon>Tracheophyta</taxon>
        <taxon>Spermatophyta</taxon>
        <taxon>Magnoliopsida</taxon>
        <taxon>eudicotyledons</taxon>
        <taxon>Gunneridae</taxon>
        <taxon>Pentapetalae</taxon>
        <taxon>rosids</taxon>
        <taxon>fabids</taxon>
        <taxon>Rosales</taxon>
        <taxon>Rosaceae</taxon>
        <taxon>Amygdaloideae</taxon>
        <taxon>Amygdaleae</taxon>
        <taxon>Prunus</taxon>
    </lineage>
</organism>
<evidence type="ECO:0000313" key="2">
    <source>
        <dbReference type="EMBL" id="ONI21385.1"/>
    </source>
</evidence>
<feature type="domain" description="Transposase-associated" evidence="1">
    <location>
        <begin position="5"/>
        <end position="78"/>
    </location>
</feature>
<accession>A0A251QFE4</accession>
<keyword evidence="3" id="KW-1185">Reference proteome</keyword>
<dbReference type="AlphaFoldDB" id="A0A251QFE4"/>
<dbReference type="EMBL" id="CM007652">
    <property type="protein sequence ID" value="ONI21385.1"/>
    <property type="molecule type" value="Genomic_DNA"/>
</dbReference>
<proteinExistence type="predicted"/>
<evidence type="ECO:0000313" key="3">
    <source>
        <dbReference type="Proteomes" id="UP000006882"/>
    </source>
</evidence>